<keyword evidence="5" id="KW-0067">ATP-binding</keyword>
<accession>A0AAE0G6G2</accession>
<evidence type="ECO:0000259" key="10">
    <source>
        <dbReference type="PROSITE" id="PS50893"/>
    </source>
</evidence>
<dbReference type="GO" id="GO:0005524">
    <property type="term" value="F:ATP binding"/>
    <property type="evidence" value="ECO:0007669"/>
    <property type="project" value="UniProtKB-KW"/>
</dbReference>
<dbReference type="SMART" id="SM00382">
    <property type="entry name" value="AAA"/>
    <property type="match status" value="1"/>
</dbReference>
<dbReference type="Proteomes" id="UP001190700">
    <property type="component" value="Unassembled WGS sequence"/>
</dbReference>
<dbReference type="Pfam" id="PF00005">
    <property type="entry name" value="ABC_tran"/>
    <property type="match status" value="2"/>
</dbReference>
<dbReference type="InterPro" id="IPR027417">
    <property type="entry name" value="P-loop_NTPase"/>
</dbReference>
<feature type="domain" description="ABC transporter" evidence="10">
    <location>
        <begin position="529"/>
        <end position="764"/>
    </location>
</feature>
<evidence type="ECO:0000256" key="7">
    <source>
        <dbReference type="ARBA" id="ARBA00023136"/>
    </source>
</evidence>
<dbReference type="Pfam" id="PF01061">
    <property type="entry name" value="ABC2_membrane"/>
    <property type="match status" value="2"/>
</dbReference>
<evidence type="ECO:0000313" key="12">
    <source>
        <dbReference type="Proteomes" id="UP001190700"/>
    </source>
</evidence>
<dbReference type="EMBL" id="LGRX02009113">
    <property type="protein sequence ID" value="KAK3272175.1"/>
    <property type="molecule type" value="Genomic_DNA"/>
</dbReference>
<keyword evidence="7 9" id="KW-0472">Membrane</keyword>
<dbReference type="AlphaFoldDB" id="A0AAE0G6G2"/>
<feature type="transmembrane region" description="Helical" evidence="9">
    <location>
        <begin position="205"/>
        <end position="225"/>
    </location>
</feature>
<feature type="compositionally biased region" description="Basic and acidic residues" evidence="8">
    <location>
        <begin position="462"/>
        <end position="488"/>
    </location>
</feature>
<dbReference type="InterPro" id="IPR013525">
    <property type="entry name" value="ABC2_TM"/>
</dbReference>
<dbReference type="InterPro" id="IPR003593">
    <property type="entry name" value="AAA+_ATPase"/>
</dbReference>
<keyword evidence="4" id="KW-0547">Nucleotide-binding</keyword>
<evidence type="ECO:0000256" key="6">
    <source>
        <dbReference type="ARBA" id="ARBA00022989"/>
    </source>
</evidence>
<dbReference type="InterPro" id="IPR050352">
    <property type="entry name" value="ABCG_transporters"/>
</dbReference>
<evidence type="ECO:0000256" key="8">
    <source>
        <dbReference type="SAM" id="MobiDB-lite"/>
    </source>
</evidence>
<dbReference type="PROSITE" id="PS50893">
    <property type="entry name" value="ABC_TRANSPORTER_2"/>
    <property type="match status" value="1"/>
</dbReference>
<feature type="region of interest" description="Disordered" evidence="8">
    <location>
        <begin position="1"/>
        <end position="23"/>
    </location>
</feature>
<dbReference type="GO" id="GO:0140359">
    <property type="term" value="F:ABC-type transporter activity"/>
    <property type="evidence" value="ECO:0007669"/>
    <property type="project" value="InterPro"/>
</dbReference>
<reference evidence="11 12" key="1">
    <citation type="journal article" date="2015" name="Genome Biol. Evol.">
        <title>Comparative Genomics of a Bacterivorous Green Alga Reveals Evolutionary Causalities and Consequences of Phago-Mixotrophic Mode of Nutrition.</title>
        <authorList>
            <person name="Burns J.A."/>
            <person name="Paasch A."/>
            <person name="Narechania A."/>
            <person name="Kim E."/>
        </authorList>
    </citation>
    <scope>NUCLEOTIDE SEQUENCE [LARGE SCALE GENOMIC DNA]</scope>
    <source>
        <strain evidence="11 12">PLY_AMNH</strain>
    </source>
</reference>
<keyword evidence="6 9" id="KW-1133">Transmembrane helix</keyword>
<keyword evidence="12" id="KW-1185">Reference proteome</keyword>
<feature type="transmembrane region" description="Helical" evidence="9">
    <location>
        <begin position="924"/>
        <end position="949"/>
    </location>
</feature>
<evidence type="ECO:0000313" key="11">
    <source>
        <dbReference type="EMBL" id="KAK3272175.1"/>
    </source>
</evidence>
<feature type="transmembrane region" description="Helical" evidence="9">
    <location>
        <begin position="961"/>
        <end position="983"/>
    </location>
</feature>
<gene>
    <name evidence="11" type="ORF">CYMTET_19513</name>
</gene>
<feature type="transmembrane region" description="Helical" evidence="9">
    <location>
        <begin position="274"/>
        <end position="297"/>
    </location>
</feature>
<name>A0AAE0G6G2_9CHLO</name>
<keyword evidence="3 9" id="KW-0812">Transmembrane</keyword>
<dbReference type="GO" id="GO:0016887">
    <property type="term" value="F:ATP hydrolysis activity"/>
    <property type="evidence" value="ECO:0007669"/>
    <property type="project" value="InterPro"/>
</dbReference>
<evidence type="ECO:0000256" key="4">
    <source>
        <dbReference type="ARBA" id="ARBA00022741"/>
    </source>
</evidence>
<dbReference type="PANTHER" id="PTHR48041:SF139">
    <property type="entry name" value="PROTEIN SCARLET"/>
    <property type="match status" value="1"/>
</dbReference>
<organism evidence="11 12">
    <name type="scientific">Cymbomonas tetramitiformis</name>
    <dbReference type="NCBI Taxonomy" id="36881"/>
    <lineage>
        <taxon>Eukaryota</taxon>
        <taxon>Viridiplantae</taxon>
        <taxon>Chlorophyta</taxon>
        <taxon>Pyramimonadophyceae</taxon>
        <taxon>Pyramimonadales</taxon>
        <taxon>Pyramimonadaceae</taxon>
        <taxon>Cymbomonas</taxon>
    </lineage>
</organism>
<evidence type="ECO:0000256" key="1">
    <source>
        <dbReference type="ARBA" id="ARBA00004141"/>
    </source>
</evidence>
<evidence type="ECO:0000256" key="9">
    <source>
        <dbReference type="SAM" id="Phobius"/>
    </source>
</evidence>
<evidence type="ECO:0000256" key="5">
    <source>
        <dbReference type="ARBA" id="ARBA00022840"/>
    </source>
</evidence>
<dbReference type="PROSITE" id="PS00211">
    <property type="entry name" value="ABC_TRANSPORTER_1"/>
    <property type="match status" value="1"/>
</dbReference>
<comment type="subcellular location">
    <subcellularLocation>
        <location evidence="1">Membrane</location>
        <topology evidence="1">Multi-pass membrane protein</topology>
    </subcellularLocation>
</comment>
<keyword evidence="2" id="KW-0813">Transport</keyword>
<dbReference type="InterPro" id="IPR003439">
    <property type="entry name" value="ABC_transporter-like_ATP-bd"/>
</dbReference>
<dbReference type="SUPFAM" id="SSF52540">
    <property type="entry name" value="P-loop containing nucleoside triphosphate hydrolases"/>
    <property type="match status" value="2"/>
</dbReference>
<protein>
    <recommendedName>
        <fullName evidence="10">ABC transporter domain-containing protein</fullName>
    </recommendedName>
</protein>
<feature type="transmembrane region" description="Helical" evidence="9">
    <location>
        <begin position="309"/>
        <end position="335"/>
    </location>
</feature>
<comment type="caution">
    <text evidence="11">The sequence shown here is derived from an EMBL/GenBank/DDBJ whole genome shotgun (WGS) entry which is preliminary data.</text>
</comment>
<proteinExistence type="predicted"/>
<dbReference type="GO" id="GO:0016020">
    <property type="term" value="C:membrane"/>
    <property type="evidence" value="ECO:0007669"/>
    <property type="project" value="UniProtKB-SubCell"/>
</dbReference>
<feature type="transmembrane region" description="Helical" evidence="9">
    <location>
        <begin position="414"/>
        <end position="436"/>
    </location>
</feature>
<evidence type="ECO:0000256" key="3">
    <source>
        <dbReference type="ARBA" id="ARBA00022692"/>
    </source>
</evidence>
<feature type="transmembrane region" description="Helical" evidence="9">
    <location>
        <begin position="231"/>
        <end position="254"/>
    </location>
</feature>
<dbReference type="PANTHER" id="PTHR48041">
    <property type="entry name" value="ABC TRANSPORTER G FAMILY MEMBER 28"/>
    <property type="match status" value="1"/>
</dbReference>
<dbReference type="InterPro" id="IPR017871">
    <property type="entry name" value="ABC_transporter-like_CS"/>
</dbReference>
<feature type="transmembrane region" description="Helical" evidence="9">
    <location>
        <begin position="342"/>
        <end position="359"/>
    </location>
</feature>
<evidence type="ECO:0000256" key="2">
    <source>
        <dbReference type="ARBA" id="ARBA00022448"/>
    </source>
</evidence>
<feature type="region of interest" description="Disordered" evidence="8">
    <location>
        <begin position="457"/>
        <end position="488"/>
    </location>
</feature>
<sequence>MHVANTEVGGDTLQGAGKTLSGGEKRRVSIGCSLVTNPSILMLDEPTSGLDAGMALEVMDALVLIAKKDRTVVCSIHQPRWDIFKNFDNIYFLAQGILAAKGTREELWSFYLSEFPHLPRDMKDDNIADLYLDYLSGLNETSAFEVSKRFEQYAFDNETTGGKTRLTLTKHPAEFRQRMPFHERAVILIKTKFTAHYIRRGDLKMVTGGQGIWLLISGLAFSGGSTEDDTLFGAILVVLIMLFFKGLGLVVNVVPMRRQYAHDIGMGLYDSGEYLLAVVVLEWVEVLYCCCFCWVPWSFIASLRTGPNSIFYGILITTLTAQCANVLGHLAIYTIPNVTKCNALYGGFICLLYAYSGTYCDVDRLEGYLAWIPHVNPYYYSTSGLMQNNFSGTEFAEEPAMNCFFTYNLTHCAVFLACYYLLVLPFVYLSLSYQLWNFKYDKVWKIVTSGFKSKVGLDSPSDGEKQSLIESTGDRDERKTSSGVPERRDSLDVIRGPSITWSHVQYSITIMNTDEASGPAEGKQGNEMSELANVAFQQRQKVILSDSTGVVRASTLCALMGPSGAGKTSLLHILGGKEMPGQVIGTLPELDYDDTGFVWQEDVLEPTCTVKESFRFYADLKLPANTRLAYRKEMVEKVLVDLGLDPCKDTIVGGTSVLASVKTLSGGQRRRVSIGCAIVTNPSCVLLDEPTSGLDAGMSLEVMESMVNLRMTGRTVLASIHQPRAEIFKMFDQVIFLAMGYIVYGGPPTLDGISPLYGAWFEGRDMSRLNLPDLMLDRLSGMESETAMKLREDYKRYEQYNKSQTNETALEQAPPLREKDEFRRPKFFFRFRVLLNRNWSVVILSNHTYTRIYCMIVWGFIFSMPYLSMPQDLKDSTSFDTVRALYVLTLFQATLTNNAGPVHEHWVSQTRAEMKLKLYEAAEAYMAFYILDAFLIVVPGAFFLAIEMWLMASFNDKASNLFLGVTCCILEHLAYTTFIMYLITSSANQKAVTVWNLLL</sequence>
<dbReference type="Gene3D" id="3.40.50.300">
    <property type="entry name" value="P-loop containing nucleotide triphosphate hydrolases"/>
    <property type="match status" value="2"/>
</dbReference>